<keyword evidence="3" id="KW-1185">Reference proteome</keyword>
<feature type="region of interest" description="Disordered" evidence="1">
    <location>
        <begin position="1"/>
        <end position="24"/>
    </location>
</feature>
<evidence type="ECO:0000256" key="1">
    <source>
        <dbReference type="SAM" id="MobiDB-lite"/>
    </source>
</evidence>
<evidence type="ECO:0000313" key="3">
    <source>
        <dbReference type="Proteomes" id="UP000188268"/>
    </source>
</evidence>
<sequence>MTLSTAGLDMIGDTPVQSPPGQQTITDSIAGVYAVAHG</sequence>
<name>A0A1R3H2P6_COCAP</name>
<accession>A0A1R3H2P6</accession>
<organism evidence="2 3">
    <name type="scientific">Corchorus capsularis</name>
    <name type="common">Jute</name>
    <dbReference type="NCBI Taxonomy" id="210143"/>
    <lineage>
        <taxon>Eukaryota</taxon>
        <taxon>Viridiplantae</taxon>
        <taxon>Streptophyta</taxon>
        <taxon>Embryophyta</taxon>
        <taxon>Tracheophyta</taxon>
        <taxon>Spermatophyta</taxon>
        <taxon>Magnoliopsida</taxon>
        <taxon>eudicotyledons</taxon>
        <taxon>Gunneridae</taxon>
        <taxon>Pentapetalae</taxon>
        <taxon>rosids</taxon>
        <taxon>malvids</taxon>
        <taxon>Malvales</taxon>
        <taxon>Malvaceae</taxon>
        <taxon>Grewioideae</taxon>
        <taxon>Apeibeae</taxon>
        <taxon>Corchorus</taxon>
    </lineage>
</organism>
<dbReference type="Proteomes" id="UP000188268">
    <property type="component" value="Unassembled WGS sequence"/>
</dbReference>
<feature type="compositionally biased region" description="Polar residues" evidence="1">
    <location>
        <begin position="15"/>
        <end position="24"/>
    </location>
</feature>
<protein>
    <submittedName>
        <fullName evidence="2">Uncharacterized protein</fullName>
    </submittedName>
</protein>
<comment type="caution">
    <text evidence="2">The sequence shown here is derived from an EMBL/GenBank/DDBJ whole genome shotgun (WGS) entry which is preliminary data.</text>
</comment>
<dbReference type="Gramene" id="OMO64516">
    <property type="protein sequence ID" value="OMO64516"/>
    <property type="gene ID" value="CCACVL1_21699"/>
</dbReference>
<dbReference type="EMBL" id="AWWV01012794">
    <property type="protein sequence ID" value="OMO64516.1"/>
    <property type="molecule type" value="Genomic_DNA"/>
</dbReference>
<proteinExistence type="predicted"/>
<evidence type="ECO:0000313" key="2">
    <source>
        <dbReference type="EMBL" id="OMO64516.1"/>
    </source>
</evidence>
<dbReference type="AlphaFoldDB" id="A0A1R3H2P6"/>
<gene>
    <name evidence="2" type="ORF">CCACVL1_21699</name>
</gene>
<reference evidence="2 3" key="1">
    <citation type="submission" date="2013-09" db="EMBL/GenBank/DDBJ databases">
        <title>Corchorus capsularis genome sequencing.</title>
        <authorList>
            <person name="Alam M."/>
            <person name="Haque M.S."/>
            <person name="Islam M.S."/>
            <person name="Emdad E.M."/>
            <person name="Islam M.M."/>
            <person name="Ahmed B."/>
            <person name="Halim A."/>
            <person name="Hossen Q.M.M."/>
            <person name="Hossain M.Z."/>
            <person name="Ahmed R."/>
            <person name="Khan M.M."/>
            <person name="Islam R."/>
            <person name="Rashid M.M."/>
            <person name="Khan S.A."/>
            <person name="Rahman M.S."/>
            <person name="Alam M."/>
        </authorList>
    </citation>
    <scope>NUCLEOTIDE SEQUENCE [LARGE SCALE GENOMIC DNA]</scope>
    <source>
        <strain evidence="3">cv. CVL-1</strain>
        <tissue evidence="2">Whole seedling</tissue>
    </source>
</reference>